<dbReference type="InterPro" id="IPR053146">
    <property type="entry name" value="QDO-like"/>
</dbReference>
<dbReference type="PANTHER" id="PTHR36440">
    <property type="entry name" value="PUTATIVE (AFU_ORTHOLOGUE AFUA_8G07350)-RELATED"/>
    <property type="match status" value="1"/>
</dbReference>
<sequence>MALPPPPHVGPGEVSASFRRASTPPNIVSSDSAAHFLATGETTQGGFAAFRWDIGADEMSAAPHFHRTFSESFFVLSGAASLYDGKRWFDAEPGDFLHVPLGGVHAFRSVLGASVSLLILVVPGVPRETFFEGLADLIERRWNPSPHQLAAFYSLHDTFPVPT</sequence>
<dbReference type="SUPFAM" id="SSF51182">
    <property type="entry name" value="RmlC-like cupins"/>
    <property type="match status" value="1"/>
</dbReference>
<reference evidence="3" key="1">
    <citation type="journal article" date="2019" name="Int. J. Syst. Evol. Microbiol.">
        <title>The Global Catalogue of Microorganisms (GCM) 10K type strain sequencing project: providing services to taxonomists for standard genome sequencing and annotation.</title>
        <authorList>
            <consortium name="The Broad Institute Genomics Platform"/>
            <consortium name="The Broad Institute Genome Sequencing Center for Infectious Disease"/>
            <person name="Wu L."/>
            <person name="Ma J."/>
        </authorList>
    </citation>
    <scope>NUCLEOTIDE SEQUENCE [LARGE SCALE GENOMIC DNA]</scope>
    <source>
        <strain evidence="3">FCH27</strain>
    </source>
</reference>
<dbReference type="EMBL" id="JBHTCH010000021">
    <property type="protein sequence ID" value="MFC7362201.1"/>
    <property type="molecule type" value="Genomic_DNA"/>
</dbReference>
<dbReference type="Pfam" id="PF07883">
    <property type="entry name" value="Cupin_2"/>
    <property type="match status" value="1"/>
</dbReference>
<gene>
    <name evidence="2" type="ORF">ACFQO6_18150</name>
</gene>
<dbReference type="Gene3D" id="2.60.120.10">
    <property type="entry name" value="Jelly Rolls"/>
    <property type="match status" value="1"/>
</dbReference>
<dbReference type="InterPro" id="IPR014710">
    <property type="entry name" value="RmlC-like_jellyroll"/>
</dbReference>
<evidence type="ECO:0000259" key="1">
    <source>
        <dbReference type="Pfam" id="PF07883"/>
    </source>
</evidence>
<dbReference type="PANTHER" id="PTHR36440:SF1">
    <property type="entry name" value="PUTATIVE (AFU_ORTHOLOGUE AFUA_8G07350)-RELATED"/>
    <property type="match status" value="1"/>
</dbReference>
<dbReference type="Proteomes" id="UP001596524">
    <property type="component" value="Unassembled WGS sequence"/>
</dbReference>
<keyword evidence="3" id="KW-1185">Reference proteome</keyword>
<organism evidence="2 3">
    <name type="scientific">Nocardioides astragali</name>
    <dbReference type="NCBI Taxonomy" id="1776736"/>
    <lineage>
        <taxon>Bacteria</taxon>
        <taxon>Bacillati</taxon>
        <taxon>Actinomycetota</taxon>
        <taxon>Actinomycetes</taxon>
        <taxon>Propionibacteriales</taxon>
        <taxon>Nocardioidaceae</taxon>
        <taxon>Nocardioides</taxon>
    </lineage>
</organism>
<proteinExistence type="predicted"/>
<evidence type="ECO:0000313" key="3">
    <source>
        <dbReference type="Proteomes" id="UP001596524"/>
    </source>
</evidence>
<dbReference type="InterPro" id="IPR013096">
    <property type="entry name" value="Cupin_2"/>
</dbReference>
<protein>
    <submittedName>
        <fullName evidence="2">Cupin domain-containing protein</fullName>
    </submittedName>
</protein>
<dbReference type="InterPro" id="IPR011051">
    <property type="entry name" value="RmlC_Cupin_sf"/>
</dbReference>
<name>A0ABW2N820_9ACTN</name>
<dbReference type="RefSeq" id="WP_255892069.1">
    <property type="nucleotide sequence ID" value="NZ_JAFMZM010000005.1"/>
</dbReference>
<comment type="caution">
    <text evidence="2">The sequence shown here is derived from an EMBL/GenBank/DDBJ whole genome shotgun (WGS) entry which is preliminary data.</text>
</comment>
<accession>A0ABW2N820</accession>
<feature type="domain" description="Cupin type-2" evidence="1">
    <location>
        <begin position="52"/>
        <end position="115"/>
    </location>
</feature>
<evidence type="ECO:0000313" key="2">
    <source>
        <dbReference type="EMBL" id="MFC7362201.1"/>
    </source>
</evidence>